<dbReference type="Proteomes" id="UP000242877">
    <property type="component" value="Unassembled WGS sequence"/>
</dbReference>
<name>A0A168B9S4_9EURO</name>
<accession>A0A168B9S4</accession>
<proteinExistence type="predicted"/>
<gene>
    <name evidence="2" type="ORF">AAP_01492</name>
</gene>
<evidence type="ECO:0000313" key="3">
    <source>
        <dbReference type="Proteomes" id="UP000242877"/>
    </source>
</evidence>
<dbReference type="AlphaFoldDB" id="A0A168B9S4"/>
<dbReference type="OrthoDB" id="2135488at2759"/>
<feature type="domain" description="Amidohydrolase-related" evidence="1">
    <location>
        <begin position="20"/>
        <end position="300"/>
    </location>
</feature>
<dbReference type="EMBL" id="AZGZ01000005">
    <property type="protein sequence ID" value="KZZ95004.1"/>
    <property type="molecule type" value="Genomic_DNA"/>
</dbReference>
<keyword evidence="2" id="KW-0378">Hydrolase</keyword>
<dbReference type="PANTHER" id="PTHR35563">
    <property type="entry name" value="BARREL METAL-DEPENDENT HYDROLASE, PUTATIVE (AFU_ORTHOLOGUE AFUA_1G16240)-RELATED"/>
    <property type="match status" value="1"/>
</dbReference>
<keyword evidence="3" id="KW-1185">Reference proteome</keyword>
<dbReference type="InterPro" id="IPR052358">
    <property type="entry name" value="Aro_Compnd_Degr_Hydrolases"/>
</dbReference>
<dbReference type="SUPFAM" id="SSF51556">
    <property type="entry name" value="Metallo-dependent hydrolases"/>
    <property type="match status" value="1"/>
</dbReference>
<dbReference type="InterPro" id="IPR006680">
    <property type="entry name" value="Amidohydro-rel"/>
</dbReference>
<organism evidence="2 3">
    <name type="scientific">Ascosphaera apis ARSEF 7405</name>
    <dbReference type="NCBI Taxonomy" id="392613"/>
    <lineage>
        <taxon>Eukaryota</taxon>
        <taxon>Fungi</taxon>
        <taxon>Dikarya</taxon>
        <taxon>Ascomycota</taxon>
        <taxon>Pezizomycotina</taxon>
        <taxon>Eurotiomycetes</taxon>
        <taxon>Eurotiomycetidae</taxon>
        <taxon>Onygenales</taxon>
        <taxon>Ascosphaeraceae</taxon>
        <taxon>Ascosphaera</taxon>
    </lineage>
</organism>
<reference evidence="2 3" key="1">
    <citation type="journal article" date="2016" name="Genome Biol. Evol.">
        <title>Divergent and convergent evolution of fungal pathogenicity.</title>
        <authorList>
            <person name="Shang Y."/>
            <person name="Xiao G."/>
            <person name="Zheng P."/>
            <person name="Cen K."/>
            <person name="Zhan S."/>
            <person name="Wang C."/>
        </authorList>
    </citation>
    <scope>NUCLEOTIDE SEQUENCE [LARGE SCALE GENOMIC DNA]</scope>
    <source>
        <strain evidence="2 3">ARSEF 7405</strain>
    </source>
</reference>
<dbReference type="Gene3D" id="3.20.20.140">
    <property type="entry name" value="Metal-dependent hydrolases"/>
    <property type="match status" value="1"/>
</dbReference>
<evidence type="ECO:0000313" key="2">
    <source>
        <dbReference type="EMBL" id="KZZ95004.1"/>
    </source>
</evidence>
<dbReference type="VEuPathDB" id="FungiDB:AAP_01492"/>
<dbReference type="GO" id="GO:0016787">
    <property type="term" value="F:hydrolase activity"/>
    <property type="evidence" value="ECO:0007669"/>
    <property type="project" value="UniProtKB-KW"/>
</dbReference>
<protein>
    <submittedName>
        <fullName evidence="2">Amidohydrolase 2</fullName>
    </submittedName>
</protein>
<dbReference type="Pfam" id="PF04909">
    <property type="entry name" value="Amidohydro_2"/>
    <property type="match status" value="1"/>
</dbReference>
<dbReference type="PANTHER" id="PTHR35563:SF2">
    <property type="entry name" value="BARREL METAL-DEPENDENT HYDROLASE, PUTATIVE (AFU_ORTHOLOGUE AFUA_1G16240)-RELATED"/>
    <property type="match status" value="1"/>
</dbReference>
<evidence type="ECO:0000259" key="1">
    <source>
        <dbReference type="Pfam" id="PF04909"/>
    </source>
</evidence>
<sequence length="306" mass="34410">MTSNSGQQPPLAQRIPHGAWDSHMHIVDPTRYPIAKVAKYVPSTFTLSQALKFEATHGIEKIVIVQPSIFGTDNSNLLDALKELGPARGRGVVWIDPDNIDYDVLQRWHDLGVRGFRLNFISIESIPSPDYLINEIKKHAEIAKRFDWVIQVYIPLYLFKSIADAIPTLPARLVVDHFGSPNFGDIDLSGGQQFDPYSLSGFAELVSLLKQGNTYVKISASYRAPGLEGQLESPYIDIILKELLNVAKTQLVFATDWPHTKFEGLDIVPFTEKILDICDEFGGKDCVDLLFRKNAEDLWNQRTELS</sequence>
<dbReference type="InterPro" id="IPR032466">
    <property type="entry name" value="Metal_Hydrolase"/>
</dbReference>
<comment type="caution">
    <text evidence="2">The sequence shown here is derived from an EMBL/GenBank/DDBJ whole genome shotgun (WGS) entry which is preliminary data.</text>
</comment>